<sequence length="90" mass="10487">MFDPRRQIYRAPSPYKVDIQRNRASNPEPDSPEFETLPPGHHSPSNTRTIFGTDLAILYRGQMTRKTSKLLWPCENTEDTPTLEFVVRIR</sequence>
<comment type="caution">
    <text evidence="2">The sequence shown here is derived from an EMBL/GenBank/DDBJ whole genome shotgun (WGS) entry which is preliminary data.</text>
</comment>
<gene>
    <name evidence="2" type="ORF">AVEN_185208_1</name>
</gene>
<protein>
    <submittedName>
        <fullName evidence="2">Uncharacterized protein</fullName>
    </submittedName>
</protein>
<organism evidence="2 3">
    <name type="scientific">Araneus ventricosus</name>
    <name type="common">Orbweaver spider</name>
    <name type="synonym">Epeira ventricosa</name>
    <dbReference type="NCBI Taxonomy" id="182803"/>
    <lineage>
        <taxon>Eukaryota</taxon>
        <taxon>Metazoa</taxon>
        <taxon>Ecdysozoa</taxon>
        <taxon>Arthropoda</taxon>
        <taxon>Chelicerata</taxon>
        <taxon>Arachnida</taxon>
        <taxon>Araneae</taxon>
        <taxon>Araneomorphae</taxon>
        <taxon>Entelegynae</taxon>
        <taxon>Araneoidea</taxon>
        <taxon>Araneidae</taxon>
        <taxon>Araneus</taxon>
    </lineage>
</organism>
<evidence type="ECO:0000313" key="2">
    <source>
        <dbReference type="EMBL" id="GBN83760.1"/>
    </source>
</evidence>
<name>A0A4Y2S930_ARAVE</name>
<dbReference type="EMBL" id="BGPR01020085">
    <property type="protein sequence ID" value="GBN83760.1"/>
    <property type="molecule type" value="Genomic_DNA"/>
</dbReference>
<evidence type="ECO:0000256" key="1">
    <source>
        <dbReference type="SAM" id="MobiDB-lite"/>
    </source>
</evidence>
<dbReference type="Proteomes" id="UP000499080">
    <property type="component" value="Unassembled WGS sequence"/>
</dbReference>
<proteinExistence type="predicted"/>
<keyword evidence="3" id="KW-1185">Reference proteome</keyword>
<accession>A0A4Y2S930</accession>
<reference evidence="2 3" key="1">
    <citation type="journal article" date="2019" name="Sci. Rep.">
        <title>Orb-weaving spider Araneus ventricosus genome elucidates the spidroin gene catalogue.</title>
        <authorList>
            <person name="Kono N."/>
            <person name="Nakamura H."/>
            <person name="Ohtoshi R."/>
            <person name="Moran D.A.P."/>
            <person name="Shinohara A."/>
            <person name="Yoshida Y."/>
            <person name="Fujiwara M."/>
            <person name="Mori M."/>
            <person name="Tomita M."/>
            <person name="Arakawa K."/>
        </authorList>
    </citation>
    <scope>NUCLEOTIDE SEQUENCE [LARGE SCALE GENOMIC DNA]</scope>
</reference>
<evidence type="ECO:0000313" key="3">
    <source>
        <dbReference type="Proteomes" id="UP000499080"/>
    </source>
</evidence>
<feature type="region of interest" description="Disordered" evidence="1">
    <location>
        <begin position="12"/>
        <end position="48"/>
    </location>
</feature>
<dbReference type="AlphaFoldDB" id="A0A4Y2S930"/>